<feature type="compositionally biased region" description="Polar residues" evidence="1">
    <location>
        <begin position="24"/>
        <end position="41"/>
    </location>
</feature>
<dbReference type="Proteomes" id="UP000593577">
    <property type="component" value="Unassembled WGS sequence"/>
</dbReference>
<name>A0A7J8XAC3_GOSAI</name>
<feature type="non-terminal residue" evidence="2">
    <location>
        <position position="1"/>
    </location>
</feature>
<dbReference type="AlphaFoldDB" id="A0A7J8XAC3"/>
<proteinExistence type="predicted"/>
<reference evidence="2 3" key="1">
    <citation type="journal article" date="2019" name="Genome Biol. Evol.">
        <title>Insights into the evolution of the New World diploid cottons (Gossypium, subgenus Houzingenia) based on genome sequencing.</title>
        <authorList>
            <person name="Grover C.E."/>
            <person name="Arick M.A. 2nd"/>
            <person name="Thrash A."/>
            <person name="Conover J.L."/>
            <person name="Sanders W.S."/>
            <person name="Peterson D.G."/>
            <person name="Frelichowski J.E."/>
            <person name="Scheffler J.A."/>
            <person name="Scheffler B.E."/>
            <person name="Wendel J.F."/>
        </authorList>
    </citation>
    <scope>NUCLEOTIDE SEQUENCE [LARGE SCALE GENOMIC DNA]</scope>
    <source>
        <strain evidence="2">185</strain>
        <tissue evidence="2">Leaf</tissue>
    </source>
</reference>
<gene>
    <name evidence="2" type="ORF">Goari_025361</name>
</gene>
<evidence type="ECO:0000313" key="3">
    <source>
        <dbReference type="Proteomes" id="UP000593577"/>
    </source>
</evidence>
<protein>
    <submittedName>
        <fullName evidence="2">Uncharacterized protein</fullName>
    </submittedName>
</protein>
<organism evidence="2 3">
    <name type="scientific">Gossypium aridum</name>
    <name type="common">American cotton</name>
    <name type="synonym">Erioxylum aridum</name>
    <dbReference type="NCBI Taxonomy" id="34290"/>
    <lineage>
        <taxon>Eukaryota</taxon>
        <taxon>Viridiplantae</taxon>
        <taxon>Streptophyta</taxon>
        <taxon>Embryophyta</taxon>
        <taxon>Tracheophyta</taxon>
        <taxon>Spermatophyta</taxon>
        <taxon>Magnoliopsida</taxon>
        <taxon>eudicotyledons</taxon>
        <taxon>Gunneridae</taxon>
        <taxon>Pentapetalae</taxon>
        <taxon>rosids</taxon>
        <taxon>malvids</taxon>
        <taxon>Malvales</taxon>
        <taxon>Malvaceae</taxon>
        <taxon>Malvoideae</taxon>
        <taxon>Gossypium</taxon>
    </lineage>
</organism>
<dbReference type="EMBL" id="JABFAA010000006">
    <property type="protein sequence ID" value="MBA0683729.1"/>
    <property type="molecule type" value="Genomic_DNA"/>
</dbReference>
<comment type="caution">
    <text evidence="2">The sequence shown here is derived from an EMBL/GenBank/DDBJ whole genome shotgun (WGS) entry which is preliminary data.</text>
</comment>
<evidence type="ECO:0000256" key="1">
    <source>
        <dbReference type="SAM" id="MobiDB-lite"/>
    </source>
</evidence>
<feature type="region of interest" description="Disordered" evidence="1">
    <location>
        <begin position="18"/>
        <end position="74"/>
    </location>
</feature>
<sequence>SEGPLPIHRWICIGRTQDEKTLKRLQNSTDRNGSSTETTRTSIDKTHSSKQGSFGLGLLSIHRSNPPIQPNATDTLKTSIETSQVNRQSSASPVFLPIP</sequence>
<keyword evidence="3" id="KW-1185">Reference proteome</keyword>
<accession>A0A7J8XAC3</accession>
<evidence type="ECO:0000313" key="2">
    <source>
        <dbReference type="EMBL" id="MBA0683729.1"/>
    </source>
</evidence>